<feature type="region of interest" description="Disordered" evidence="1">
    <location>
        <begin position="1"/>
        <end position="38"/>
    </location>
</feature>
<feature type="domain" description="Transcription regulator PadR N-terminal" evidence="2">
    <location>
        <begin position="58"/>
        <end position="127"/>
    </location>
</feature>
<keyword evidence="4" id="KW-1185">Reference proteome</keyword>
<organism evidence="3 4">
    <name type="scientific">Bauldia litoralis</name>
    <dbReference type="NCBI Taxonomy" id="665467"/>
    <lineage>
        <taxon>Bacteria</taxon>
        <taxon>Pseudomonadati</taxon>
        <taxon>Pseudomonadota</taxon>
        <taxon>Alphaproteobacteria</taxon>
        <taxon>Hyphomicrobiales</taxon>
        <taxon>Kaistiaceae</taxon>
        <taxon>Bauldia</taxon>
    </lineage>
</organism>
<evidence type="ECO:0000256" key="1">
    <source>
        <dbReference type="SAM" id="MobiDB-lite"/>
    </source>
</evidence>
<protein>
    <submittedName>
        <fullName evidence="3">Transcriptional regulator PadR-like family protein</fullName>
    </submittedName>
</protein>
<dbReference type="InterPro" id="IPR036388">
    <property type="entry name" value="WH-like_DNA-bd_sf"/>
</dbReference>
<dbReference type="AlphaFoldDB" id="A0A1G6DK82"/>
<dbReference type="Pfam" id="PF03551">
    <property type="entry name" value="PadR"/>
    <property type="match status" value="1"/>
</dbReference>
<dbReference type="OrthoDB" id="9814826at2"/>
<dbReference type="InterPro" id="IPR036390">
    <property type="entry name" value="WH_DNA-bd_sf"/>
</dbReference>
<dbReference type="EMBL" id="FMXQ01000007">
    <property type="protein sequence ID" value="SDB45511.1"/>
    <property type="molecule type" value="Genomic_DNA"/>
</dbReference>
<feature type="compositionally biased region" description="Gly residues" evidence="1">
    <location>
        <begin position="27"/>
        <end position="36"/>
    </location>
</feature>
<reference evidence="3 4" key="1">
    <citation type="submission" date="2016-10" db="EMBL/GenBank/DDBJ databases">
        <authorList>
            <person name="de Groot N.N."/>
        </authorList>
    </citation>
    <scope>NUCLEOTIDE SEQUENCE [LARGE SCALE GENOMIC DNA]</scope>
    <source>
        <strain evidence="3 4">ATCC 35022</strain>
    </source>
</reference>
<dbReference type="Gene3D" id="1.10.10.10">
    <property type="entry name" value="Winged helix-like DNA-binding domain superfamily/Winged helix DNA-binding domain"/>
    <property type="match status" value="1"/>
</dbReference>
<proteinExistence type="predicted"/>
<dbReference type="PANTHER" id="PTHR43252">
    <property type="entry name" value="TRANSCRIPTIONAL REGULATOR YQJI"/>
    <property type="match status" value="1"/>
</dbReference>
<gene>
    <name evidence="3" type="ORF">SAMN02982931_03520</name>
</gene>
<dbReference type="PANTHER" id="PTHR43252:SF7">
    <property type="entry name" value="TRANSCRIPTIONAL REGULATOR YQJI"/>
    <property type="match status" value="1"/>
</dbReference>
<dbReference type="Proteomes" id="UP000199071">
    <property type="component" value="Unassembled WGS sequence"/>
</dbReference>
<dbReference type="SUPFAM" id="SSF46785">
    <property type="entry name" value="Winged helix' DNA-binding domain"/>
    <property type="match status" value="1"/>
</dbReference>
<evidence type="ECO:0000259" key="2">
    <source>
        <dbReference type="Pfam" id="PF03551"/>
    </source>
</evidence>
<name>A0A1G6DK82_9HYPH</name>
<evidence type="ECO:0000313" key="4">
    <source>
        <dbReference type="Proteomes" id="UP000199071"/>
    </source>
</evidence>
<evidence type="ECO:0000313" key="3">
    <source>
        <dbReference type="EMBL" id="SDB45511.1"/>
    </source>
</evidence>
<feature type="compositionally biased region" description="Basic residues" evidence="1">
    <location>
        <begin position="1"/>
        <end position="26"/>
    </location>
</feature>
<sequence length="212" mass="22808">MHGCHSHHPHHGVWHGAGRHGPRGFGHRGGPFGGRFRGPPDPFRGGKMFADGDLRLVVLALLAEQPRHGYDVIKALEERSHGAYSPSPGVIYPTLTYLEEAGYADASAEGNKKVYTITDAGRAHLEENRDVALGILAEMAAVGEKVARARAWYEQREGGGDTDIPGVIAEVNEARRTLKAAIAGKLDAGEDEQRRLAEILRDAAAAIRGEPS</sequence>
<dbReference type="InterPro" id="IPR005149">
    <property type="entry name" value="Tscrpt_reg_PadR_N"/>
</dbReference>
<dbReference type="RefSeq" id="WP_090878312.1">
    <property type="nucleotide sequence ID" value="NZ_FMXQ01000007.1"/>
</dbReference>
<accession>A0A1G6DK82</accession>